<organism evidence="1 2">
    <name type="scientific">Romanomermis culicivorax</name>
    <name type="common">Nematode worm</name>
    <dbReference type="NCBI Taxonomy" id="13658"/>
    <lineage>
        <taxon>Eukaryota</taxon>
        <taxon>Metazoa</taxon>
        <taxon>Ecdysozoa</taxon>
        <taxon>Nematoda</taxon>
        <taxon>Enoplea</taxon>
        <taxon>Dorylaimia</taxon>
        <taxon>Mermithida</taxon>
        <taxon>Mermithoidea</taxon>
        <taxon>Mermithidae</taxon>
        <taxon>Romanomermis</taxon>
    </lineage>
</organism>
<evidence type="ECO:0000313" key="2">
    <source>
        <dbReference type="WBParaSite" id="nRc.2.0.1.t18619-RA"/>
    </source>
</evidence>
<keyword evidence="1" id="KW-1185">Reference proteome</keyword>
<dbReference type="WBParaSite" id="nRc.2.0.1.t18619-RA">
    <property type="protein sequence ID" value="nRc.2.0.1.t18619-RA"/>
    <property type="gene ID" value="nRc.2.0.1.g18619"/>
</dbReference>
<dbReference type="AlphaFoldDB" id="A0A915IX02"/>
<name>A0A915IX02_ROMCU</name>
<dbReference type="Proteomes" id="UP000887565">
    <property type="component" value="Unplaced"/>
</dbReference>
<proteinExistence type="predicted"/>
<reference evidence="2" key="1">
    <citation type="submission" date="2022-11" db="UniProtKB">
        <authorList>
            <consortium name="WormBaseParasite"/>
        </authorList>
    </citation>
    <scope>IDENTIFICATION</scope>
</reference>
<sequence length="88" mass="10428">MKEKRNTYKEKYKVKKENLKKVLLHSPSLVRNRPIRNSVIWEFAQLGIAHIGIAQLKIRPFRNSLNWESLNGEFAHLGIAHMRIPRIR</sequence>
<protein>
    <submittedName>
        <fullName evidence="2">Ribosomal protein S14</fullName>
    </submittedName>
</protein>
<evidence type="ECO:0000313" key="1">
    <source>
        <dbReference type="Proteomes" id="UP000887565"/>
    </source>
</evidence>
<accession>A0A915IX02</accession>